<dbReference type="Proteomes" id="UP001152599">
    <property type="component" value="Unassembled WGS sequence"/>
</dbReference>
<comment type="caution">
    <text evidence="10">The sequence shown here is derived from an EMBL/GenBank/DDBJ whole genome shotgun (WGS) entry which is preliminary data.</text>
</comment>
<evidence type="ECO:0000256" key="1">
    <source>
        <dbReference type="ARBA" id="ARBA00001933"/>
    </source>
</evidence>
<evidence type="ECO:0000256" key="7">
    <source>
        <dbReference type="ARBA" id="ARBA00030921"/>
    </source>
</evidence>
<reference evidence="10" key="1">
    <citation type="submission" date="2022-07" db="EMBL/GenBank/DDBJ databases">
        <title>Description and genome-wide analysis of Profundicola chukchiensis gen. nov., sp. nov., marine bacteria isolated from bottom sediments of the Chukchi Sea.</title>
        <authorList>
            <person name="Romanenko L."/>
            <person name="Otstavnykh N."/>
            <person name="Kurilenko V."/>
            <person name="Eremeev V."/>
            <person name="Velansky P."/>
            <person name="Mikhailov V."/>
            <person name="Isaeva M."/>
        </authorList>
    </citation>
    <scope>NUCLEOTIDE SEQUENCE</scope>
    <source>
        <strain evidence="10">KMM 9713</strain>
    </source>
</reference>
<dbReference type="EC" id="2.6.1.36" evidence="3"/>
<evidence type="ECO:0000256" key="8">
    <source>
        <dbReference type="ARBA" id="ARBA00050040"/>
    </source>
</evidence>
<evidence type="ECO:0000256" key="2">
    <source>
        <dbReference type="ARBA" id="ARBA00008954"/>
    </source>
</evidence>
<dbReference type="GO" id="GO:0045484">
    <property type="term" value="F:L-lysine 6-transaminase activity"/>
    <property type="evidence" value="ECO:0007669"/>
    <property type="project" value="UniProtKB-EC"/>
</dbReference>
<organism evidence="10 11">
    <name type="scientific">Profundicola chukchiensis</name>
    <dbReference type="NCBI Taxonomy" id="2961959"/>
    <lineage>
        <taxon>Bacteria</taxon>
        <taxon>Pseudomonadati</taxon>
        <taxon>Bacteroidota</taxon>
        <taxon>Flavobacteriia</taxon>
        <taxon>Flavobacteriales</taxon>
        <taxon>Weeksellaceae</taxon>
        <taxon>Profundicola</taxon>
    </lineage>
</organism>
<evidence type="ECO:0000256" key="9">
    <source>
        <dbReference type="RuleBase" id="RU003560"/>
    </source>
</evidence>
<keyword evidence="11" id="KW-1185">Reference proteome</keyword>
<evidence type="ECO:0000256" key="6">
    <source>
        <dbReference type="ARBA" id="ARBA00022898"/>
    </source>
</evidence>
<dbReference type="Gene3D" id="3.40.640.10">
    <property type="entry name" value="Type I PLP-dependent aspartate aminotransferase-like (Major domain)"/>
    <property type="match status" value="1"/>
</dbReference>
<evidence type="ECO:0000256" key="5">
    <source>
        <dbReference type="ARBA" id="ARBA00022679"/>
    </source>
</evidence>
<dbReference type="SUPFAM" id="SSF53383">
    <property type="entry name" value="PLP-dependent transferases"/>
    <property type="match status" value="1"/>
</dbReference>
<dbReference type="InterPro" id="IPR017657">
    <property type="entry name" value="L-lysine_6-transaminase"/>
</dbReference>
<dbReference type="PANTHER" id="PTHR43206:SF2">
    <property type="entry name" value="4-AMINOBUTYRATE AMINOTRANSFERASE GABT"/>
    <property type="match status" value="1"/>
</dbReference>
<proteinExistence type="inferred from homology"/>
<evidence type="ECO:0000313" key="10">
    <source>
        <dbReference type="EMBL" id="MDG4945820.1"/>
    </source>
</evidence>
<comment type="cofactor">
    <cofactor evidence="1">
        <name>pyridoxal 5'-phosphate</name>
        <dbReference type="ChEBI" id="CHEBI:597326"/>
    </cofactor>
</comment>
<keyword evidence="5 10" id="KW-0808">Transferase</keyword>
<dbReference type="NCBIfam" id="TIGR03251">
    <property type="entry name" value="LAT_fam"/>
    <property type="match status" value="1"/>
</dbReference>
<dbReference type="InterPro" id="IPR015424">
    <property type="entry name" value="PyrdxlP-dep_Trfase"/>
</dbReference>
<protein>
    <recommendedName>
        <fullName evidence="8">L-lysine-epsilon aminotransferase</fullName>
        <ecNumber evidence="3">2.6.1.36</ecNumber>
    </recommendedName>
    <alternativeName>
        <fullName evidence="7">Lysine 6-aminotransferase</fullName>
    </alternativeName>
</protein>
<sequence length="435" mass="49959">MNETLTSQKVHDRLSKHILADGFDLVMDLEKSHDSYIVDVNGAEYLDMFSMFASAAIGYNHPHIKKHQDWLGKCAIIKPSMSDVYNQEFADFIDTFSRVAIPEELQYAFFVSGGALAVENALKTAFDWRTRLNMSRGVDKEAGQVIHFKQAFHGRTGYTMSLTNTNDPRKFMYFPKFDWPRIENPKMFFPFEGENVEKTIALEEQAKKQIEAAFANNPDEIACICLETIQGEGGDNFFRPEFLQYLRDICDEKEVLLIFDEVQCGMGITGTMWAWQHYGIVPDVMSFGKKTQVCGILANKEKLDQVDKNVFKESSRINSTFGGNFIDMMRFKLILEVIEEENLVENSRVMGEYLLSELQKLEADFEQVTNARGRGLWCAFDLPNDSDRDAFWSKCFENKLLVLTCGEKSVRFRPHLTVTKQEIDDSIKIIREVLS</sequence>
<dbReference type="PIRSF" id="PIRSF000521">
    <property type="entry name" value="Transaminase_4ab_Lys_Orn"/>
    <property type="match status" value="1"/>
</dbReference>
<dbReference type="Pfam" id="PF00202">
    <property type="entry name" value="Aminotran_3"/>
    <property type="match status" value="1"/>
</dbReference>
<dbReference type="AlphaFoldDB" id="A0A9X4MYD0"/>
<accession>A0A9X4MYD0</accession>
<dbReference type="GO" id="GO:0030170">
    <property type="term" value="F:pyridoxal phosphate binding"/>
    <property type="evidence" value="ECO:0007669"/>
    <property type="project" value="InterPro"/>
</dbReference>
<dbReference type="PANTHER" id="PTHR43206">
    <property type="entry name" value="AMINOTRANSFERASE"/>
    <property type="match status" value="1"/>
</dbReference>
<dbReference type="CDD" id="cd00610">
    <property type="entry name" value="OAT_like"/>
    <property type="match status" value="1"/>
</dbReference>
<name>A0A9X4MYD0_9FLAO</name>
<keyword evidence="4 10" id="KW-0032">Aminotransferase</keyword>
<evidence type="ECO:0000256" key="4">
    <source>
        <dbReference type="ARBA" id="ARBA00022576"/>
    </source>
</evidence>
<dbReference type="GO" id="GO:0009450">
    <property type="term" value="P:gamma-aminobutyric acid catabolic process"/>
    <property type="evidence" value="ECO:0007669"/>
    <property type="project" value="TreeGrafter"/>
</dbReference>
<dbReference type="EMBL" id="JANCMU010000002">
    <property type="protein sequence ID" value="MDG4945820.1"/>
    <property type="molecule type" value="Genomic_DNA"/>
</dbReference>
<dbReference type="InterPro" id="IPR015421">
    <property type="entry name" value="PyrdxlP-dep_Trfase_major"/>
</dbReference>
<dbReference type="InterPro" id="IPR015422">
    <property type="entry name" value="PyrdxlP-dep_Trfase_small"/>
</dbReference>
<evidence type="ECO:0000313" key="11">
    <source>
        <dbReference type="Proteomes" id="UP001152599"/>
    </source>
</evidence>
<dbReference type="GO" id="GO:0017000">
    <property type="term" value="P:antibiotic biosynthetic process"/>
    <property type="evidence" value="ECO:0007669"/>
    <property type="project" value="InterPro"/>
</dbReference>
<dbReference type="InterPro" id="IPR005814">
    <property type="entry name" value="Aminotrans_3"/>
</dbReference>
<comment type="similarity">
    <text evidence="2 9">Belongs to the class-III pyridoxal-phosphate-dependent aminotransferase family.</text>
</comment>
<keyword evidence="6 9" id="KW-0663">Pyridoxal phosphate</keyword>
<dbReference type="RefSeq" id="WP_304420377.1">
    <property type="nucleotide sequence ID" value="NZ_JANCMU010000002.1"/>
</dbReference>
<dbReference type="Gene3D" id="3.90.1150.10">
    <property type="entry name" value="Aspartate Aminotransferase, domain 1"/>
    <property type="match status" value="1"/>
</dbReference>
<gene>
    <name evidence="10" type="primary">lat</name>
    <name evidence="10" type="ORF">NMK71_05290</name>
</gene>
<evidence type="ECO:0000256" key="3">
    <source>
        <dbReference type="ARBA" id="ARBA00013071"/>
    </source>
</evidence>